<dbReference type="InterPro" id="IPR038437">
    <property type="entry name" value="GINS_Psf3_sf"/>
</dbReference>
<dbReference type="SUPFAM" id="SSF158573">
    <property type="entry name" value="GINS helical bundle-like"/>
    <property type="match status" value="1"/>
</dbReference>
<dbReference type="PANTHER" id="PTHR22768:SF0">
    <property type="entry name" value="DNA REPLICATION COMPLEX GINS PROTEIN PSF3"/>
    <property type="match status" value="1"/>
</dbReference>
<dbReference type="InterPro" id="IPR010492">
    <property type="entry name" value="GINS_Psf3"/>
</dbReference>
<comment type="caution">
    <text evidence="1">The sequence shown here is derived from an EMBL/GenBank/DDBJ whole genome shotgun (WGS) entry which is preliminary data.</text>
</comment>
<dbReference type="Proteomes" id="UP001057375">
    <property type="component" value="Unassembled WGS sequence"/>
</dbReference>
<dbReference type="Gene3D" id="1.20.58.2050">
    <property type="match status" value="1"/>
</dbReference>
<dbReference type="PANTHER" id="PTHR22768">
    <property type="entry name" value="DNA REPLICATION COMPLEX GINS PROTEIN PSF3"/>
    <property type="match status" value="1"/>
</dbReference>
<evidence type="ECO:0000313" key="2">
    <source>
        <dbReference type="Proteomes" id="UP001057375"/>
    </source>
</evidence>
<protein>
    <submittedName>
        <fullName evidence="1">GINS complex, subunit Psf3 like protein</fullName>
    </submittedName>
</protein>
<evidence type="ECO:0000313" key="1">
    <source>
        <dbReference type="EMBL" id="GKT27426.1"/>
    </source>
</evidence>
<name>A0ABQ5K4E1_9EUKA</name>
<sequence>MAHYFSPEELLSSQKLVTVITKEDMNYLFYLDPASRSGDGHVLRKGREIKIPIWMARLLAKEKKVEISTPMYMSKEVLQRLDTDPEIQQLDERCKDYYSVVSHIAHGLPDKRDLILKTLLKTFQKRFETIAQHSDQLQWLKEKESHKGKYSSEEKKVIRAFKRQIKRRKMKQDEKYAK</sequence>
<dbReference type="EMBL" id="BQXS01012743">
    <property type="protein sequence ID" value="GKT27426.1"/>
    <property type="molecule type" value="Genomic_DNA"/>
</dbReference>
<dbReference type="SUPFAM" id="SSF160059">
    <property type="entry name" value="PriA/YqbF domain"/>
    <property type="match status" value="1"/>
</dbReference>
<accession>A0ABQ5K4E1</accession>
<gene>
    <name evidence="1" type="ORF">ADUPG1_013826</name>
</gene>
<dbReference type="InterPro" id="IPR036224">
    <property type="entry name" value="GINS_bundle-like_dom_sf"/>
</dbReference>
<reference evidence="1" key="1">
    <citation type="submission" date="2022-03" db="EMBL/GenBank/DDBJ databases">
        <title>Draft genome sequence of Aduncisulcus paluster, a free-living microaerophilic Fornicata.</title>
        <authorList>
            <person name="Yuyama I."/>
            <person name="Kume K."/>
            <person name="Tamura T."/>
            <person name="Inagaki Y."/>
            <person name="Hashimoto T."/>
        </authorList>
    </citation>
    <scope>NUCLEOTIDE SEQUENCE</scope>
    <source>
        <strain evidence="1">NY0171</strain>
    </source>
</reference>
<proteinExistence type="predicted"/>
<organism evidence="1 2">
    <name type="scientific">Aduncisulcus paluster</name>
    <dbReference type="NCBI Taxonomy" id="2918883"/>
    <lineage>
        <taxon>Eukaryota</taxon>
        <taxon>Metamonada</taxon>
        <taxon>Carpediemonas-like organisms</taxon>
        <taxon>Aduncisulcus</taxon>
    </lineage>
</organism>
<keyword evidence="2" id="KW-1185">Reference proteome</keyword>